<name>A0ABW6V4Y7_MICFU</name>
<feature type="transmembrane region" description="Helical" evidence="1">
    <location>
        <begin position="69"/>
        <end position="93"/>
    </location>
</feature>
<keyword evidence="1" id="KW-0472">Membrane</keyword>
<comment type="caution">
    <text evidence="2">The sequence shown here is derived from an EMBL/GenBank/DDBJ whole genome shotgun (WGS) entry which is preliminary data.</text>
</comment>
<feature type="transmembrane region" description="Helical" evidence="1">
    <location>
        <begin position="319"/>
        <end position="339"/>
    </location>
</feature>
<feature type="transmembrane region" description="Helical" evidence="1">
    <location>
        <begin position="38"/>
        <end position="57"/>
    </location>
</feature>
<feature type="transmembrane region" description="Helical" evidence="1">
    <location>
        <begin position="257"/>
        <end position="274"/>
    </location>
</feature>
<protein>
    <submittedName>
        <fullName evidence="2">Uncharacterized protein</fullName>
    </submittedName>
</protein>
<keyword evidence="1" id="KW-1133">Transmembrane helix</keyword>
<feature type="transmembrane region" description="Helical" evidence="1">
    <location>
        <begin position="208"/>
        <end position="227"/>
    </location>
</feature>
<dbReference type="Proteomes" id="UP001602119">
    <property type="component" value="Unassembled WGS sequence"/>
</dbReference>
<keyword evidence="3" id="KW-1185">Reference proteome</keyword>
<dbReference type="RefSeq" id="WP_387342721.1">
    <property type="nucleotide sequence ID" value="NZ_JBIAXI010000008.1"/>
</dbReference>
<feature type="transmembrane region" description="Helical" evidence="1">
    <location>
        <begin position="7"/>
        <end position="26"/>
    </location>
</feature>
<proteinExistence type="predicted"/>
<feature type="transmembrane region" description="Helical" evidence="1">
    <location>
        <begin position="105"/>
        <end position="127"/>
    </location>
</feature>
<organism evidence="2 3">
    <name type="scientific">Microtetraspora fusca</name>
    <dbReference type="NCBI Taxonomy" id="1997"/>
    <lineage>
        <taxon>Bacteria</taxon>
        <taxon>Bacillati</taxon>
        <taxon>Actinomycetota</taxon>
        <taxon>Actinomycetes</taxon>
        <taxon>Streptosporangiales</taxon>
        <taxon>Streptosporangiaceae</taxon>
        <taxon>Microtetraspora</taxon>
    </lineage>
</organism>
<evidence type="ECO:0000313" key="2">
    <source>
        <dbReference type="EMBL" id="MFF4774378.1"/>
    </source>
</evidence>
<accession>A0ABW6V4Y7</accession>
<feature type="transmembrane region" description="Helical" evidence="1">
    <location>
        <begin position="286"/>
        <end position="307"/>
    </location>
</feature>
<gene>
    <name evidence="2" type="ORF">ACFY05_16105</name>
</gene>
<dbReference type="EMBL" id="JBIAXI010000008">
    <property type="protein sequence ID" value="MFF4774378.1"/>
    <property type="molecule type" value="Genomic_DNA"/>
</dbReference>
<reference evidence="2 3" key="1">
    <citation type="submission" date="2024-10" db="EMBL/GenBank/DDBJ databases">
        <title>The Natural Products Discovery Center: Release of the First 8490 Sequenced Strains for Exploring Actinobacteria Biosynthetic Diversity.</title>
        <authorList>
            <person name="Kalkreuter E."/>
            <person name="Kautsar S.A."/>
            <person name="Yang D."/>
            <person name="Bader C.D."/>
            <person name="Teijaro C.N."/>
            <person name="Fluegel L."/>
            <person name="Davis C.M."/>
            <person name="Simpson J.R."/>
            <person name="Lauterbach L."/>
            <person name="Steele A.D."/>
            <person name="Gui C."/>
            <person name="Meng S."/>
            <person name="Li G."/>
            <person name="Viehrig K."/>
            <person name="Ye F."/>
            <person name="Su P."/>
            <person name="Kiefer A.F."/>
            <person name="Nichols A."/>
            <person name="Cepeda A.J."/>
            <person name="Yan W."/>
            <person name="Fan B."/>
            <person name="Jiang Y."/>
            <person name="Adhikari A."/>
            <person name="Zheng C.-J."/>
            <person name="Schuster L."/>
            <person name="Cowan T.M."/>
            <person name="Smanski M.J."/>
            <person name="Chevrette M.G."/>
            <person name="De Carvalho L.P.S."/>
            <person name="Shen B."/>
        </authorList>
    </citation>
    <scope>NUCLEOTIDE SEQUENCE [LARGE SCALE GENOMIC DNA]</scope>
    <source>
        <strain evidence="2 3">NPDC001281</strain>
    </source>
</reference>
<feature type="transmembrane region" description="Helical" evidence="1">
    <location>
        <begin position="234"/>
        <end position="251"/>
    </location>
</feature>
<evidence type="ECO:0000313" key="3">
    <source>
        <dbReference type="Proteomes" id="UP001602119"/>
    </source>
</evidence>
<evidence type="ECO:0000256" key="1">
    <source>
        <dbReference type="SAM" id="Phobius"/>
    </source>
</evidence>
<sequence>MSPRTDLVTALLGIWFGVGLMIDAWAHSNLTQLETFFTPWHAVFYSGFAVVSGWIIWQVWRNVRAGRQGLAAVPTGYLAGLVAIPAFAAFGFADMLWHTILGIETTINILFSPSHLGLIVTMMLIITTPLRSAWNAPDVGARPSLGRLLPALIGLAFATTLVSLFLSYGDAMQYRSEGIVQALSMLRDSGAGPRGAGPGPVGPATDRVAVAMVVTNVVMLSPVLFLVRRWLLPFGSVTVMYTIMVLMPGAQTAFRNVPTLLSFVAAGFVSDLLIRRLRPSAERRAAYWAFAGLSAFATWSLYIGVASATGGGLPSVPELWTGAPVVAGLIGLALGALFLPNAVTAQPVAPSAAAAGRA</sequence>
<keyword evidence="1" id="KW-0812">Transmembrane</keyword>
<feature type="transmembrane region" description="Helical" evidence="1">
    <location>
        <begin position="148"/>
        <end position="168"/>
    </location>
</feature>